<name>A0A835UCH1_VANPL</name>
<evidence type="ECO:0000313" key="8">
    <source>
        <dbReference type="Proteomes" id="UP000639772"/>
    </source>
</evidence>
<dbReference type="OrthoDB" id="1097733at2759"/>
<organism evidence="7 8">
    <name type="scientific">Vanilla planifolia</name>
    <name type="common">Vanilla</name>
    <dbReference type="NCBI Taxonomy" id="51239"/>
    <lineage>
        <taxon>Eukaryota</taxon>
        <taxon>Viridiplantae</taxon>
        <taxon>Streptophyta</taxon>
        <taxon>Embryophyta</taxon>
        <taxon>Tracheophyta</taxon>
        <taxon>Spermatophyta</taxon>
        <taxon>Magnoliopsida</taxon>
        <taxon>Liliopsida</taxon>
        <taxon>Asparagales</taxon>
        <taxon>Orchidaceae</taxon>
        <taxon>Vanilloideae</taxon>
        <taxon>Vanilleae</taxon>
        <taxon>Vanilla</taxon>
    </lineage>
</organism>
<dbReference type="AlphaFoldDB" id="A0A835UCH1"/>
<accession>A0A835UCH1</accession>
<dbReference type="Proteomes" id="UP000639772">
    <property type="component" value="Chromosome 13"/>
</dbReference>
<dbReference type="GO" id="GO:0003700">
    <property type="term" value="F:DNA-binding transcription factor activity"/>
    <property type="evidence" value="ECO:0007669"/>
    <property type="project" value="UniProtKB-UniRule"/>
</dbReference>
<dbReference type="SMART" id="SM00521">
    <property type="entry name" value="CBF"/>
    <property type="match status" value="1"/>
</dbReference>
<evidence type="ECO:0000256" key="5">
    <source>
        <dbReference type="ARBA" id="ARBA00023242"/>
    </source>
</evidence>
<sequence>MQSMGNKSLQQDFVQSACDCPTKSIPWWNSVGTQILLCPTTANLYSSMNSLASNPIREVKDQMLEHSSVVTQSSVHSFHQLSGEVEDKVDERCSSDSAQSGAIQHTSDKVDKHTLEKLKQGHSNPKPVLSVGTSQLCFVPPKDYGLSLIHPHMIPSPPWFVLPVESSGEEPIYVNAKQYHAILRRRRHRAKLQSQKKPTKVKRKPYLHESRHLHAMKRARGSSGRFLSSKKLQELQPQLSATTADAHVFLDRDAVSNSRTGTGRGTLLQFEDFASSELRSHFQGNIYDGCNGFLGAGLKLGVGFHLSEVGDRHCNDLRGNSSLALF</sequence>
<dbReference type="PROSITE" id="PS51152">
    <property type="entry name" value="NFYA_HAP2_2"/>
    <property type="match status" value="1"/>
</dbReference>
<gene>
    <name evidence="7" type="ORF">HPP92_023946</name>
</gene>
<dbReference type="EMBL" id="JADCNM010000013">
    <property type="protein sequence ID" value="KAG0456158.1"/>
    <property type="molecule type" value="Genomic_DNA"/>
</dbReference>
<dbReference type="InterPro" id="IPR001289">
    <property type="entry name" value="NFYA"/>
</dbReference>
<comment type="subcellular location">
    <subcellularLocation>
        <location evidence="1 6">Nucleus</location>
    </subcellularLocation>
</comment>
<comment type="function">
    <text evidence="6">Component of the sequence-specific heterotrimeric transcription factor (NF-Y) which specifically recognizes a 5'-CCAAT-3' box motif found in the promoters of its target genes.</text>
</comment>
<dbReference type="PANTHER" id="PTHR12632">
    <property type="entry name" value="TRANSCRIPTION FACTOR NF-Y ALPHA-RELATED"/>
    <property type="match status" value="1"/>
</dbReference>
<reference evidence="7 8" key="1">
    <citation type="journal article" date="2020" name="Nat. Food">
        <title>A phased Vanilla planifolia genome enables genetic improvement of flavour and production.</title>
        <authorList>
            <person name="Hasing T."/>
            <person name="Tang H."/>
            <person name="Brym M."/>
            <person name="Khazi F."/>
            <person name="Huang T."/>
            <person name="Chambers A.H."/>
        </authorList>
    </citation>
    <scope>NUCLEOTIDE SEQUENCE [LARGE SCALE GENOMIC DNA]</scope>
    <source>
        <tissue evidence="7">Leaf</tissue>
    </source>
</reference>
<evidence type="ECO:0000256" key="2">
    <source>
        <dbReference type="ARBA" id="ARBA00023015"/>
    </source>
</evidence>
<keyword evidence="2 6" id="KW-0805">Transcription regulation</keyword>
<dbReference type="Pfam" id="PF02045">
    <property type="entry name" value="CBFB_NFYA"/>
    <property type="match status" value="1"/>
</dbReference>
<comment type="subunit">
    <text evidence="6">Heterotrimer.</text>
</comment>
<dbReference type="Gene3D" id="6.10.250.2430">
    <property type="match status" value="1"/>
</dbReference>
<dbReference type="GO" id="GO:0003677">
    <property type="term" value="F:DNA binding"/>
    <property type="evidence" value="ECO:0007669"/>
    <property type="project" value="UniProtKB-KW"/>
</dbReference>
<evidence type="ECO:0000256" key="4">
    <source>
        <dbReference type="ARBA" id="ARBA00023163"/>
    </source>
</evidence>
<evidence type="ECO:0000313" key="7">
    <source>
        <dbReference type="EMBL" id="KAG0456158.1"/>
    </source>
</evidence>
<evidence type="ECO:0000256" key="6">
    <source>
        <dbReference type="RuleBase" id="RU367155"/>
    </source>
</evidence>
<evidence type="ECO:0000256" key="3">
    <source>
        <dbReference type="ARBA" id="ARBA00023125"/>
    </source>
</evidence>
<keyword evidence="3 6" id="KW-0238">DNA-binding</keyword>
<evidence type="ECO:0000256" key="1">
    <source>
        <dbReference type="ARBA" id="ARBA00004123"/>
    </source>
</evidence>
<proteinExistence type="inferred from homology"/>
<comment type="caution">
    <text evidence="7">The sequence shown here is derived from an EMBL/GenBank/DDBJ whole genome shotgun (WGS) entry which is preliminary data.</text>
</comment>
<protein>
    <recommendedName>
        <fullName evidence="6">Nuclear transcription factor Y subunit</fullName>
    </recommendedName>
</protein>
<keyword evidence="4 6" id="KW-0804">Transcription</keyword>
<dbReference type="GO" id="GO:0005634">
    <property type="term" value="C:nucleus"/>
    <property type="evidence" value="ECO:0007669"/>
    <property type="project" value="UniProtKB-SubCell"/>
</dbReference>
<keyword evidence="5 6" id="KW-0539">Nucleus</keyword>
<dbReference type="PRINTS" id="PR00616">
    <property type="entry name" value="CCAATSUBUNTB"/>
</dbReference>
<comment type="similarity">
    <text evidence="6">Belongs to the NFYA/HAP2 subunit family.</text>
</comment>